<dbReference type="Proteomes" id="UP000613512">
    <property type="component" value="Unassembled WGS sequence"/>
</dbReference>
<dbReference type="PANTHER" id="PTHR34975">
    <property type="entry name" value="SPORE GERMINATION PROTEIN A2"/>
    <property type="match status" value="1"/>
</dbReference>
<evidence type="ECO:0000256" key="7">
    <source>
        <dbReference type="ARBA" id="ARBA00023136"/>
    </source>
</evidence>
<keyword evidence="5 8" id="KW-0812">Transmembrane</keyword>
<reference evidence="9" key="1">
    <citation type="journal article" date="2014" name="Int. J. Syst. Evol. Microbiol.">
        <title>Complete genome sequence of Corynebacterium casei LMG S-19264T (=DSM 44701T), isolated from a smear-ripened cheese.</title>
        <authorList>
            <consortium name="US DOE Joint Genome Institute (JGI-PGF)"/>
            <person name="Walter F."/>
            <person name="Albersmeier A."/>
            <person name="Kalinowski J."/>
            <person name="Ruckert C."/>
        </authorList>
    </citation>
    <scope>NUCLEOTIDE SEQUENCE</scope>
    <source>
        <strain evidence="9">CGMCC 1.12408</strain>
    </source>
</reference>
<accession>A0A916S5Z8</accession>
<evidence type="ECO:0000313" key="9">
    <source>
        <dbReference type="EMBL" id="GGA85793.1"/>
    </source>
</evidence>
<proteinExistence type="inferred from homology"/>
<keyword evidence="3" id="KW-0813">Transport</keyword>
<keyword evidence="10" id="KW-1185">Reference proteome</keyword>
<comment type="subcellular location">
    <subcellularLocation>
        <location evidence="1">Membrane</location>
        <topology evidence="1">Multi-pass membrane protein</topology>
    </subcellularLocation>
</comment>
<evidence type="ECO:0000256" key="2">
    <source>
        <dbReference type="ARBA" id="ARBA00007998"/>
    </source>
</evidence>
<feature type="transmembrane region" description="Helical" evidence="8">
    <location>
        <begin position="273"/>
        <end position="296"/>
    </location>
</feature>
<name>A0A916S5Z8_9BACI</name>
<comment type="similarity">
    <text evidence="2">Belongs to the amino acid-polyamine-organocation (APC) superfamily. Spore germination protein (SGP) (TC 2.A.3.9) family.</text>
</comment>
<keyword evidence="7 8" id="KW-0472">Membrane</keyword>
<protein>
    <submittedName>
        <fullName evidence="9">Germination protein GerB</fullName>
    </submittedName>
</protein>
<comment type="caution">
    <text evidence="9">The sequence shown here is derived from an EMBL/GenBank/DDBJ whole genome shotgun (WGS) entry which is preliminary data.</text>
</comment>
<evidence type="ECO:0000256" key="6">
    <source>
        <dbReference type="ARBA" id="ARBA00022989"/>
    </source>
</evidence>
<feature type="transmembrane region" description="Helical" evidence="8">
    <location>
        <begin position="46"/>
        <end position="68"/>
    </location>
</feature>
<dbReference type="Pfam" id="PF03845">
    <property type="entry name" value="Spore_permease"/>
    <property type="match status" value="1"/>
</dbReference>
<feature type="transmembrane region" description="Helical" evidence="8">
    <location>
        <begin position="15"/>
        <end position="34"/>
    </location>
</feature>
<evidence type="ECO:0000256" key="3">
    <source>
        <dbReference type="ARBA" id="ARBA00022448"/>
    </source>
</evidence>
<feature type="transmembrane region" description="Helical" evidence="8">
    <location>
        <begin position="118"/>
        <end position="139"/>
    </location>
</feature>
<evidence type="ECO:0000256" key="4">
    <source>
        <dbReference type="ARBA" id="ARBA00022544"/>
    </source>
</evidence>
<feature type="transmembrane region" description="Helical" evidence="8">
    <location>
        <begin position="88"/>
        <end position="112"/>
    </location>
</feature>
<dbReference type="Gene3D" id="1.20.1740.10">
    <property type="entry name" value="Amino acid/polyamine transporter I"/>
    <property type="match status" value="1"/>
</dbReference>
<dbReference type="GO" id="GO:0016020">
    <property type="term" value="C:membrane"/>
    <property type="evidence" value="ECO:0007669"/>
    <property type="project" value="UniProtKB-SubCell"/>
</dbReference>
<evidence type="ECO:0000313" key="10">
    <source>
        <dbReference type="Proteomes" id="UP000613512"/>
    </source>
</evidence>
<evidence type="ECO:0000256" key="1">
    <source>
        <dbReference type="ARBA" id="ARBA00004141"/>
    </source>
</evidence>
<gene>
    <name evidence="9" type="ORF">GCM10008025_30970</name>
</gene>
<feature type="transmembrane region" description="Helical" evidence="8">
    <location>
        <begin position="340"/>
        <end position="358"/>
    </location>
</feature>
<feature type="transmembrane region" description="Helical" evidence="8">
    <location>
        <begin position="308"/>
        <end position="328"/>
    </location>
</feature>
<dbReference type="InterPro" id="IPR004761">
    <property type="entry name" value="Spore_GerAB"/>
</dbReference>
<feature type="transmembrane region" description="Helical" evidence="8">
    <location>
        <begin position="224"/>
        <end position="244"/>
    </location>
</feature>
<dbReference type="AlphaFoldDB" id="A0A916S5Z8"/>
<evidence type="ECO:0000256" key="8">
    <source>
        <dbReference type="SAM" id="Phobius"/>
    </source>
</evidence>
<evidence type="ECO:0000256" key="5">
    <source>
        <dbReference type="ARBA" id="ARBA00022692"/>
    </source>
</evidence>
<dbReference type="PANTHER" id="PTHR34975:SF2">
    <property type="entry name" value="SPORE GERMINATION PROTEIN A2"/>
    <property type="match status" value="1"/>
</dbReference>
<dbReference type="NCBIfam" id="TIGR00912">
    <property type="entry name" value="2A0309"/>
    <property type="match status" value="1"/>
</dbReference>
<dbReference type="EMBL" id="BMEY01000018">
    <property type="protein sequence ID" value="GGA85793.1"/>
    <property type="molecule type" value="Genomic_DNA"/>
</dbReference>
<sequence length="371" mass="42686">MELNVSIKPGNRIRAIYLFFIIISVQIGVGIIGAPRFIYMEAERSAWLSILIAFLYICVLVSCMLIILKKYDNADLLGIQVDLFGNFFGKLLGIVFLVHLGLSMMSILLTYIQVIQLFLYHAMPNLLITSLIMILVLYTVYGGIRVIVGVTFILFLITMWILTVLYDPFLRANWYNLLPLFDSSLPDILKGTRATSYTLAGFEILWLIYPFIQNKNKVRLPIFLGLAFTTIILLVVTVLSISYFSAEGLKTIDWAVLILVKNASFTFLERLDYIVVVMWLMIILPNLTLLMWGMTFGAKRLFKVPQKISIWILTVLILILVNFFHYDYQITKVTDLVARFGFWITYVYPFLLLPIVLIKKRQKKPKGSDKQ</sequence>
<keyword evidence="4" id="KW-0309">Germination</keyword>
<feature type="transmembrane region" description="Helical" evidence="8">
    <location>
        <begin position="146"/>
        <end position="166"/>
    </location>
</feature>
<dbReference type="GO" id="GO:0009847">
    <property type="term" value="P:spore germination"/>
    <property type="evidence" value="ECO:0007669"/>
    <property type="project" value="InterPro"/>
</dbReference>
<dbReference type="RefSeq" id="WP_188385586.1">
    <property type="nucleotide sequence ID" value="NZ_BMEY01000018.1"/>
</dbReference>
<organism evidence="9 10">
    <name type="scientific">Ornithinibacillus halotolerans</name>
    <dbReference type="NCBI Taxonomy" id="1274357"/>
    <lineage>
        <taxon>Bacteria</taxon>
        <taxon>Bacillati</taxon>
        <taxon>Bacillota</taxon>
        <taxon>Bacilli</taxon>
        <taxon>Bacillales</taxon>
        <taxon>Bacillaceae</taxon>
        <taxon>Ornithinibacillus</taxon>
    </lineage>
</organism>
<reference evidence="9" key="2">
    <citation type="submission" date="2020-09" db="EMBL/GenBank/DDBJ databases">
        <authorList>
            <person name="Sun Q."/>
            <person name="Zhou Y."/>
        </authorList>
    </citation>
    <scope>NUCLEOTIDE SEQUENCE</scope>
    <source>
        <strain evidence="9">CGMCC 1.12408</strain>
    </source>
</reference>
<keyword evidence="6 8" id="KW-1133">Transmembrane helix</keyword>